<dbReference type="EMBL" id="SJPW01000002">
    <property type="protein sequence ID" value="TWU59463.1"/>
    <property type="molecule type" value="Genomic_DNA"/>
</dbReference>
<dbReference type="CDD" id="cd00082">
    <property type="entry name" value="HisKA"/>
    <property type="match status" value="1"/>
</dbReference>
<evidence type="ECO:0000313" key="24">
    <source>
        <dbReference type="EMBL" id="TWU59463.1"/>
    </source>
</evidence>
<evidence type="ECO:0000256" key="1">
    <source>
        <dbReference type="ARBA" id="ARBA00000085"/>
    </source>
</evidence>
<dbReference type="InterPro" id="IPR013656">
    <property type="entry name" value="PAS_4"/>
</dbReference>
<dbReference type="FunFam" id="1.10.287.130:FF:000002">
    <property type="entry name" value="Two-component osmosensing histidine kinase"/>
    <property type="match status" value="1"/>
</dbReference>
<dbReference type="SMART" id="SM00387">
    <property type="entry name" value="HATPase_c"/>
    <property type="match status" value="1"/>
</dbReference>
<dbReference type="PROSITE" id="PS50109">
    <property type="entry name" value="HIS_KIN"/>
    <property type="match status" value="1"/>
</dbReference>
<feature type="domain" description="HPt" evidence="23">
    <location>
        <begin position="1241"/>
        <end position="1338"/>
    </location>
</feature>
<keyword evidence="10" id="KW-0067">ATP-binding</keyword>
<dbReference type="GO" id="GO:0000155">
    <property type="term" value="F:phosphorelay sensor kinase activity"/>
    <property type="evidence" value="ECO:0007669"/>
    <property type="project" value="InterPro"/>
</dbReference>
<dbReference type="Gene3D" id="3.30.565.10">
    <property type="entry name" value="Histidine kinase-like ATPase, C-terminal domain"/>
    <property type="match status" value="1"/>
</dbReference>
<feature type="domain" description="Response regulatory" evidence="20">
    <location>
        <begin position="923"/>
        <end position="1041"/>
    </location>
</feature>
<gene>
    <name evidence="24" type="primary">barA_1</name>
    <name evidence="24" type="ORF">Poly51_22510</name>
</gene>
<evidence type="ECO:0000256" key="7">
    <source>
        <dbReference type="ARBA" id="ARBA00022692"/>
    </source>
</evidence>
<evidence type="ECO:0000256" key="5">
    <source>
        <dbReference type="ARBA" id="ARBA00022553"/>
    </source>
</evidence>
<evidence type="ECO:0000259" key="20">
    <source>
        <dbReference type="PROSITE" id="PS50110"/>
    </source>
</evidence>
<dbReference type="InterPro" id="IPR008207">
    <property type="entry name" value="Sig_transdc_His_kin_Hpt_dom"/>
</dbReference>
<dbReference type="FunFam" id="3.30.565.10:FF:000010">
    <property type="entry name" value="Sensor histidine kinase RcsC"/>
    <property type="match status" value="1"/>
</dbReference>
<keyword evidence="12" id="KW-0902">Two-component regulatory system</keyword>
<evidence type="ECO:0000256" key="11">
    <source>
        <dbReference type="ARBA" id="ARBA00022989"/>
    </source>
</evidence>
<comment type="subunit">
    <text evidence="14">At low DSF concentrations, interacts with RpfF.</text>
</comment>
<dbReference type="Pfam" id="PF02518">
    <property type="entry name" value="HATPase_c"/>
    <property type="match status" value="1"/>
</dbReference>
<feature type="compositionally biased region" description="Basic and acidic residues" evidence="18">
    <location>
        <begin position="1184"/>
        <end position="1196"/>
    </location>
</feature>
<dbReference type="PROSITE" id="PS50894">
    <property type="entry name" value="HPT"/>
    <property type="match status" value="1"/>
</dbReference>
<protein>
    <recommendedName>
        <fullName evidence="15">Sensory/regulatory protein RpfC</fullName>
        <ecNumber evidence="3">2.7.13.3</ecNumber>
    </recommendedName>
</protein>
<evidence type="ECO:0000256" key="14">
    <source>
        <dbReference type="ARBA" id="ARBA00064003"/>
    </source>
</evidence>
<dbReference type="PROSITE" id="PS50113">
    <property type="entry name" value="PAC"/>
    <property type="match status" value="2"/>
</dbReference>
<evidence type="ECO:0000256" key="16">
    <source>
        <dbReference type="PROSITE-ProRule" id="PRU00110"/>
    </source>
</evidence>
<feature type="domain" description="PAC" evidence="22">
    <location>
        <begin position="465"/>
        <end position="517"/>
    </location>
</feature>
<dbReference type="SUPFAM" id="SSF47226">
    <property type="entry name" value="Histidine-containing phosphotransfer domain, HPT domain"/>
    <property type="match status" value="1"/>
</dbReference>
<sequence length="1338" mass="148164">MNNSSDATEQSILRKSLAGLRSECAWVCRADGEVWQWVDTEAEIVFGIDANTLISDPESRVSLIHPDDRDAVLNRVRGMTPNESVEIEYRIQGEFGERQILDRCTLTKTSESENRLCGVSRDVSKTSLIKESLDSSDAALTSLVESLPLCVLRKDMRGRITYANSLACDVMKLAQSAVLGKTDFDLFPAPLAKKYYADDQRVITEGQLHHYVERHHNADGKETHVEVWKTPLREKSGETIGIQIMFWDVTQSETNGHTNDFEHVLFSILLDTVPDGIYFKDTECRFIRTSRSFAERLGVDDPRNCIGKSDLDFFERQFAKDSIAEDLKILASGEMSLAKIELQAFANRESLWCSTTKVPLRDRTGEIIGMFGISRDVSSQMRAEQELERERDLLQTIMNNVPSQIFVKDRSGRFITANTAVVNMLSADSFDEIRGKTDYDFFPAEMACNFVTDDQIVMRSGSPLVDNEESFVDETGNQRWILTTKVPLRDVNEEVIGIVGIGHDITERKNFLRDIVQAKELADKANQAKSDFLANMSHEIRTPMNAIIGMTDLVLDTQLDDSQRNFLAMVQESGESLLSIINDILDFSKIEAGKFELETRTFELRENLGDTMKTIGMKAHAKNLEVAFRVGRDVPYYVIGDAGRLRQILINLVGNAIKFTENGEVVVSVDVVEQSEDEIVLKFAVSDTGIGIPPERCKAVFEEFEQADTSTTRKFGGTGLGLAISLRLVQLMGGDIELDSEVGEGSTFTFTARLTHADRDSQAHAAHGATIIGGTRVLVVDDNATNREILQDMLGNWGMDPRQADSAEAGLESLRHLHEMGQPIQLIVSDVHMPQVSGYEFVEQIRNDETSISKTPVIILTSGTLDGEDGLRRKLNIDERLMKPIKQSELFDSITRCLGVNTVEDAHSADQFDHEEDSLGHLDILLAEDNLINQKLAVGVLSGGGHKVTIANNGREAVEKLNEHPYDIVLMDVQMPEMDGLIATQKIREAELGTGRHVPIIAMTANAMKGDRERCLEAGMDEYVPKPIRIAALKEKLQLVMGVARAEEHENDSVAPLDMGDESQLGGLEDSSYLTTRRDRELSEQSMGVKDGTNETDAGERRDNSAKKRKSPSKDPRADLAAQANVEVKIENPLIEPMDDNASSIFDDEAEPHPDGSVLAREEIPVPKAAVPKAAVAKATSSKARPDVDARDRPDTVADETANVHPKDDDFKMDEIENGDAADAKTEAYNLDYALELVRGDESLLDELLAIYVDETRVRLNEIDTAIDEGDLEAVRRAAHTVCGASRSVGADRVAEAGQALQEIGKDIGKAELTQMVKPLSDEVAKVVDFIKRRTAGS</sequence>
<feature type="region of interest" description="Disordered" evidence="18">
    <location>
        <begin position="1048"/>
        <end position="1156"/>
    </location>
</feature>
<evidence type="ECO:0000256" key="2">
    <source>
        <dbReference type="ARBA" id="ARBA00004651"/>
    </source>
</evidence>
<dbReference type="PROSITE" id="PS50112">
    <property type="entry name" value="PAS"/>
    <property type="match status" value="1"/>
</dbReference>
<feature type="compositionally biased region" description="Basic and acidic residues" evidence="18">
    <location>
        <begin position="1098"/>
        <end position="1118"/>
    </location>
</feature>
<feature type="region of interest" description="Disordered" evidence="18">
    <location>
        <begin position="1171"/>
        <end position="1213"/>
    </location>
</feature>
<evidence type="ECO:0000256" key="15">
    <source>
        <dbReference type="ARBA" id="ARBA00068150"/>
    </source>
</evidence>
<dbReference type="SUPFAM" id="SSF55785">
    <property type="entry name" value="PYP-like sensor domain (PAS domain)"/>
    <property type="match status" value="4"/>
</dbReference>
<keyword evidence="5 17" id="KW-0597">Phosphoprotein</keyword>
<evidence type="ECO:0000256" key="12">
    <source>
        <dbReference type="ARBA" id="ARBA00023012"/>
    </source>
</evidence>
<keyword evidence="13" id="KW-0472">Membrane</keyword>
<dbReference type="InterPro" id="IPR000014">
    <property type="entry name" value="PAS"/>
</dbReference>
<keyword evidence="9 24" id="KW-0418">Kinase</keyword>
<evidence type="ECO:0000259" key="19">
    <source>
        <dbReference type="PROSITE" id="PS50109"/>
    </source>
</evidence>
<organism evidence="24 25">
    <name type="scientific">Rubripirellula tenax</name>
    <dbReference type="NCBI Taxonomy" id="2528015"/>
    <lineage>
        <taxon>Bacteria</taxon>
        <taxon>Pseudomonadati</taxon>
        <taxon>Planctomycetota</taxon>
        <taxon>Planctomycetia</taxon>
        <taxon>Pirellulales</taxon>
        <taxon>Pirellulaceae</taxon>
        <taxon>Rubripirellula</taxon>
    </lineage>
</organism>
<evidence type="ECO:0000256" key="9">
    <source>
        <dbReference type="ARBA" id="ARBA00022777"/>
    </source>
</evidence>
<dbReference type="CDD" id="cd16922">
    <property type="entry name" value="HATPase_EvgS-ArcB-TorS-like"/>
    <property type="match status" value="1"/>
</dbReference>
<dbReference type="InterPro" id="IPR004358">
    <property type="entry name" value="Sig_transdc_His_kin-like_C"/>
</dbReference>
<comment type="caution">
    <text evidence="24">The sequence shown here is derived from an EMBL/GenBank/DDBJ whole genome shotgun (WGS) entry which is preliminary data.</text>
</comment>
<keyword evidence="25" id="KW-1185">Reference proteome</keyword>
<dbReference type="InterPro" id="IPR036641">
    <property type="entry name" value="HPT_dom_sf"/>
</dbReference>
<dbReference type="CDD" id="cd17546">
    <property type="entry name" value="REC_hyHK_CKI1_RcsC-like"/>
    <property type="match status" value="1"/>
</dbReference>
<dbReference type="SMART" id="SM00091">
    <property type="entry name" value="PAS"/>
    <property type="match status" value="3"/>
</dbReference>
<keyword evidence="6 24" id="KW-0808">Transferase</keyword>
<dbReference type="GO" id="GO:0005886">
    <property type="term" value="C:plasma membrane"/>
    <property type="evidence" value="ECO:0007669"/>
    <property type="project" value="UniProtKB-SubCell"/>
</dbReference>
<comment type="subcellular location">
    <subcellularLocation>
        <location evidence="2">Cell membrane</location>
        <topology evidence="2">Multi-pass membrane protein</topology>
    </subcellularLocation>
</comment>
<dbReference type="PRINTS" id="PR00344">
    <property type="entry name" value="BCTRLSENSOR"/>
</dbReference>
<feature type="modified residue" description="4-aspartylphosphate" evidence="17">
    <location>
        <position position="830"/>
    </location>
</feature>
<evidence type="ECO:0000256" key="3">
    <source>
        <dbReference type="ARBA" id="ARBA00012438"/>
    </source>
</evidence>
<dbReference type="Pfam" id="PF08448">
    <property type="entry name" value="PAS_4"/>
    <property type="match status" value="3"/>
</dbReference>
<dbReference type="Gene3D" id="1.20.120.160">
    <property type="entry name" value="HPT domain"/>
    <property type="match status" value="1"/>
</dbReference>
<dbReference type="CDD" id="cd00156">
    <property type="entry name" value="REC"/>
    <property type="match status" value="1"/>
</dbReference>
<keyword evidence="4" id="KW-1003">Cell membrane</keyword>
<dbReference type="Gene3D" id="1.10.287.130">
    <property type="match status" value="1"/>
</dbReference>
<dbReference type="SMART" id="SM00448">
    <property type="entry name" value="REC"/>
    <property type="match status" value="2"/>
</dbReference>
<keyword evidence="7" id="KW-0812">Transmembrane</keyword>
<evidence type="ECO:0000256" key="17">
    <source>
        <dbReference type="PROSITE-ProRule" id="PRU00169"/>
    </source>
</evidence>
<dbReference type="Pfam" id="PF00512">
    <property type="entry name" value="HisKA"/>
    <property type="match status" value="1"/>
</dbReference>
<dbReference type="InterPro" id="IPR036097">
    <property type="entry name" value="HisK_dim/P_sf"/>
</dbReference>
<comment type="catalytic activity">
    <reaction evidence="1">
        <text>ATP + protein L-histidine = ADP + protein N-phospho-L-histidine.</text>
        <dbReference type="EC" id="2.7.13.3"/>
    </reaction>
</comment>
<dbReference type="InterPro" id="IPR011006">
    <property type="entry name" value="CheY-like_superfamily"/>
</dbReference>
<dbReference type="SMART" id="SM00086">
    <property type="entry name" value="PAC"/>
    <property type="match status" value="2"/>
</dbReference>
<evidence type="ECO:0000256" key="18">
    <source>
        <dbReference type="SAM" id="MobiDB-lite"/>
    </source>
</evidence>
<dbReference type="InterPro" id="IPR005467">
    <property type="entry name" value="His_kinase_dom"/>
</dbReference>
<keyword evidence="11" id="KW-1133">Transmembrane helix</keyword>
<evidence type="ECO:0000259" key="22">
    <source>
        <dbReference type="PROSITE" id="PS50113"/>
    </source>
</evidence>
<feature type="domain" description="PAC" evidence="22">
    <location>
        <begin position="331"/>
        <end position="389"/>
    </location>
</feature>
<dbReference type="RefSeq" id="WP_146457093.1">
    <property type="nucleotide sequence ID" value="NZ_SJPW01000002.1"/>
</dbReference>
<dbReference type="Pfam" id="PF01627">
    <property type="entry name" value="Hpt"/>
    <property type="match status" value="1"/>
</dbReference>
<dbReference type="EC" id="2.7.13.3" evidence="3"/>
<feature type="domain" description="PAS" evidence="21">
    <location>
        <begin position="136"/>
        <end position="215"/>
    </location>
</feature>
<dbReference type="InterPro" id="IPR003594">
    <property type="entry name" value="HATPase_dom"/>
</dbReference>
<dbReference type="PANTHER" id="PTHR45339">
    <property type="entry name" value="HYBRID SIGNAL TRANSDUCTION HISTIDINE KINASE J"/>
    <property type="match status" value="1"/>
</dbReference>
<dbReference type="SUPFAM" id="SSF55874">
    <property type="entry name" value="ATPase domain of HSP90 chaperone/DNA topoisomerase II/histidine kinase"/>
    <property type="match status" value="1"/>
</dbReference>
<evidence type="ECO:0000259" key="21">
    <source>
        <dbReference type="PROSITE" id="PS50112"/>
    </source>
</evidence>
<evidence type="ECO:0000256" key="10">
    <source>
        <dbReference type="ARBA" id="ARBA00022840"/>
    </source>
</evidence>
<dbReference type="GO" id="GO:0005524">
    <property type="term" value="F:ATP binding"/>
    <property type="evidence" value="ECO:0007669"/>
    <property type="project" value="UniProtKB-KW"/>
</dbReference>
<name>A0A5C6FCM8_9BACT</name>
<keyword evidence="8" id="KW-0547">Nucleotide-binding</keyword>
<dbReference type="SUPFAM" id="SSF47384">
    <property type="entry name" value="Homodimeric domain of signal transducing histidine kinase"/>
    <property type="match status" value="1"/>
</dbReference>
<evidence type="ECO:0000256" key="4">
    <source>
        <dbReference type="ARBA" id="ARBA00022475"/>
    </source>
</evidence>
<dbReference type="Proteomes" id="UP000318288">
    <property type="component" value="Unassembled WGS sequence"/>
</dbReference>
<dbReference type="CDD" id="cd00130">
    <property type="entry name" value="PAS"/>
    <property type="match status" value="2"/>
</dbReference>
<dbReference type="InterPro" id="IPR035965">
    <property type="entry name" value="PAS-like_dom_sf"/>
</dbReference>
<evidence type="ECO:0000259" key="23">
    <source>
        <dbReference type="PROSITE" id="PS50894"/>
    </source>
</evidence>
<evidence type="ECO:0000313" key="25">
    <source>
        <dbReference type="Proteomes" id="UP000318288"/>
    </source>
</evidence>
<dbReference type="Pfam" id="PF00072">
    <property type="entry name" value="Response_reg"/>
    <property type="match status" value="2"/>
</dbReference>
<evidence type="ECO:0000256" key="8">
    <source>
        <dbReference type="ARBA" id="ARBA00022741"/>
    </source>
</evidence>
<dbReference type="InterPro" id="IPR001789">
    <property type="entry name" value="Sig_transdc_resp-reg_receiver"/>
</dbReference>
<evidence type="ECO:0000256" key="13">
    <source>
        <dbReference type="ARBA" id="ARBA00023136"/>
    </source>
</evidence>
<dbReference type="SUPFAM" id="SSF52172">
    <property type="entry name" value="CheY-like"/>
    <property type="match status" value="2"/>
</dbReference>
<dbReference type="OrthoDB" id="9762493at2"/>
<dbReference type="InterPro" id="IPR000700">
    <property type="entry name" value="PAS-assoc_C"/>
</dbReference>
<proteinExistence type="predicted"/>
<dbReference type="PROSITE" id="PS50110">
    <property type="entry name" value="RESPONSE_REGULATORY"/>
    <property type="match status" value="2"/>
</dbReference>
<dbReference type="SMART" id="SM00388">
    <property type="entry name" value="HisKA"/>
    <property type="match status" value="1"/>
</dbReference>
<dbReference type="Gene3D" id="3.30.450.20">
    <property type="entry name" value="PAS domain"/>
    <property type="match status" value="4"/>
</dbReference>
<dbReference type="SMART" id="SM00073">
    <property type="entry name" value="HPT"/>
    <property type="match status" value="1"/>
</dbReference>
<dbReference type="Gene3D" id="3.40.50.2300">
    <property type="match status" value="2"/>
</dbReference>
<evidence type="ECO:0000256" key="6">
    <source>
        <dbReference type="ARBA" id="ARBA00022679"/>
    </source>
</evidence>
<dbReference type="InterPro" id="IPR036890">
    <property type="entry name" value="HATPase_C_sf"/>
</dbReference>
<feature type="domain" description="Histidine kinase" evidence="19">
    <location>
        <begin position="535"/>
        <end position="756"/>
    </location>
</feature>
<feature type="modified residue" description="4-aspartylphosphate" evidence="17">
    <location>
        <position position="972"/>
    </location>
</feature>
<dbReference type="InterPro" id="IPR003661">
    <property type="entry name" value="HisK_dim/P_dom"/>
</dbReference>
<feature type="modified residue" description="Phosphohistidine" evidence="16">
    <location>
        <position position="1280"/>
    </location>
</feature>
<dbReference type="NCBIfam" id="TIGR00229">
    <property type="entry name" value="sensory_box"/>
    <property type="match status" value="3"/>
</dbReference>
<feature type="domain" description="Response regulatory" evidence="20">
    <location>
        <begin position="776"/>
        <end position="898"/>
    </location>
</feature>
<dbReference type="InterPro" id="IPR001610">
    <property type="entry name" value="PAC"/>
</dbReference>
<accession>A0A5C6FCM8</accession>
<dbReference type="PANTHER" id="PTHR45339:SF1">
    <property type="entry name" value="HYBRID SIGNAL TRANSDUCTION HISTIDINE KINASE J"/>
    <property type="match status" value="1"/>
</dbReference>
<reference evidence="24 25" key="1">
    <citation type="submission" date="2019-02" db="EMBL/GenBank/DDBJ databases">
        <title>Deep-cultivation of Planctomycetes and their phenomic and genomic characterization uncovers novel biology.</title>
        <authorList>
            <person name="Wiegand S."/>
            <person name="Jogler M."/>
            <person name="Boedeker C."/>
            <person name="Pinto D."/>
            <person name="Vollmers J."/>
            <person name="Rivas-Marin E."/>
            <person name="Kohn T."/>
            <person name="Peeters S.H."/>
            <person name="Heuer A."/>
            <person name="Rast P."/>
            <person name="Oberbeckmann S."/>
            <person name="Bunk B."/>
            <person name="Jeske O."/>
            <person name="Meyerdierks A."/>
            <person name="Storesund J.E."/>
            <person name="Kallscheuer N."/>
            <person name="Luecker S."/>
            <person name="Lage O.M."/>
            <person name="Pohl T."/>
            <person name="Merkel B.J."/>
            <person name="Hornburger P."/>
            <person name="Mueller R.-W."/>
            <person name="Bruemmer F."/>
            <person name="Labrenz M."/>
            <person name="Spormann A.M."/>
            <person name="Op Den Camp H."/>
            <person name="Overmann J."/>
            <person name="Amann R."/>
            <person name="Jetten M.S.M."/>
            <person name="Mascher T."/>
            <person name="Medema M.H."/>
            <person name="Devos D.P."/>
            <person name="Kaster A.-K."/>
            <person name="Ovreas L."/>
            <person name="Rohde M."/>
            <person name="Galperin M.Y."/>
            <person name="Jogler C."/>
        </authorList>
    </citation>
    <scope>NUCLEOTIDE SEQUENCE [LARGE SCALE GENOMIC DNA]</scope>
    <source>
        <strain evidence="24 25">Poly51</strain>
    </source>
</reference>